<comment type="similarity">
    <text evidence="2 8">Belongs to the glycosyltransferase 92 family.</text>
</comment>
<evidence type="ECO:0000256" key="2">
    <source>
        <dbReference type="ARBA" id="ARBA00007647"/>
    </source>
</evidence>
<dbReference type="InterPro" id="IPR008166">
    <property type="entry name" value="Glyco_transf_92"/>
</dbReference>
<evidence type="ECO:0000256" key="3">
    <source>
        <dbReference type="ARBA" id="ARBA00022676"/>
    </source>
</evidence>
<keyword evidence="6" id="KW-1133">Transmembrane helix</keyword>
<keyword evidence="7" id="KW-0472">Membrane</keyword>
<evidence type="ECO:0000256" key="5">
    <source>
        <dbReference type="ARBA" id="ARBA00022692"/>
    </source>
</evidence>
<dbReference type="GO" id="GO:0005737">
    <property type="term" value="C:cytoplasm"/>
    <property type="evidence" value="ECO:0007669"/>
    <property type="project" value="TreeGrafter"/>
</dbReference>
<dbReference type="Pfam" id="PF01697">
    <property type="entry name" value="Glyco_transf_92"/>
    <property type="match status" value="1"/>
</dbReference>
<organism evidence="9 10">
    <name type="scientific">Ancylostoma ceylanicum</name>
    <dbReference type="NCBI Taxonomy" id="53326"/>
    <lineage>
        <taxon>Eukaryota</taxon>
        <taxon>Metazoa</taxon>
        <taxon>Ecdysozoa</taxon>
        <taxon>Nematoda</taxon>
        <taxon>Chromadorea</taxon>
        <taxon>Rhabditida</taxon>
        <taxon>Rhabditina</taxon>
        <taxon>Rhabditomorpha</taxon>
        <taxon>Strongyloidea</taxon>
        <taxon>Ancylostomatidae</taxon>
        <taxon>Ancylostomatinae</taxon>
        <taxon>Ancylostoma</taxon>
    </lineage>
</organism>
<evidence type="ECO:0000256" key="1">
    <source>
        <dbReference type="ARBA" id="ARBA00004167"/>
    </source>
</evidence>
<evidence type="ECO:0000256" key="8">
    <source>
        <dbReference type="RuleBase" id="RU366017"/>
    </source>
</evidence>
<dbReference type="EC" id="2.4.1.-" evidence="8"/>
<keyword evidence="10" id="KW-1185">Reference proteome</keyword>
<name>A0A016TD26_9BILA</name>
<gene>
    <name evidence="9" type="primary">Acey_s0114.g421</name>
    <name evidence="9" type="ORF">Y032_0114g421</name>
</gene>
<keyword evidence="5" id="KW-0812">Transmembrane</keyword>
<proteinExistence type="inferred from homology"/>
<comment type="caution">
    <text evidence="9">The sequence shown here is derived from an EMBL/GenBank/DDBJ whole genome shotgun (WGS) entry which is preliminary data.</text>
</comment>
<dbReference type="GO" id="GO:0016757">
    <property type="term" value="F:glycosyltransferase activity"/>
    <property type="evidence" value="ECO:0007669"/>
    <property type="project" value="UniProtKB-UniRule"/>
</dbReference>
<evidence type="ECO:0000256" key="7">
    <source>
        <dbReference type="ARBA" id="ARBA00023136"/>
    </source>
</evidence>
<keyword evidence="4 8" id="KW-0808">Transferase</keyword>
<dbReference type="AlphaFoldDB" id="A0A016TD26"/>
<keyword evidence="3 8" id="KW-0328">Glycosyltransferase</keyword>
<evidence type="ECO:0000313" key="10">
    <source>
        <dbReference type="Proteomes" id="UP000024635"/>
    </source>
</evidence>
<dbReference type="GO" id="GO:0016020">
    <property type="term" value="C:membrane"/>
    <property type="evidence" value="ECO:0007669"/>
    <property type="project" value="UniProtKB-SubCell"/>
</dbReference>
<dbReference type="PANTHER" id="PTHR21461">
    <property type="entry name" value="GLYCOSYLTRANSFERASE FAMILY 92 PROTEIN"/>
    <property type="match status" value="1"/>
</dbReference>
<evidence type="ECO:0000256" key="6">
    <source>
        <dbReference type="ARBA" id="ARBA00022989"/>
    </source>
</evidence>
<reference evidence="10" key="1">
    <citation type="journal article" date="2015" name="Nat. Genet.">
        <title>The genome and transcriptome of the zoonotic hookworm Ancylostoma ceylanicum identify infection-specific gene families.</title>
        <authorList>
            <person name="Schwarz E.M."/>
            <person name="Hu Y."/>
            <person name="Antoshechkin I."/>
            <person name="Miller M.M."/>
            <person name="Sternberg P.W."/>
            <person name="Aroian R.V."/>
        </authorList>
    </citation>
    <scope>NUCLEOTIDE SEQUENCE</scope>
    <source>
        <strain evidence="10">HY135</strain>
    </source>
</reference>
<comment type="subcellular location">
    <subcellularLocation>
        <location evidence="1">Membrane</location>
        <topology evidence="1">Single-pass membrane protein</topology>
    </subcellularLocation>
</comment>
<accession>A0A016TD26</accession>
<evidence type="ECO:0000256" key="4">
    <source>
        <dbReference type="ARBA" id="ARBA00022679"/>
    </source>
</evidence>
<dbReference type="OrthoDB" id="5801206at2759"/>
<sequence>MLVLSVYEHLKQNSAHPRSKSVLNMPDDSRNEHESILLSEPYVIPSRKGRQSRTNTTFRLVSAYSYSEYFVVTIEADKWYGKKAYCRYFDKNWVELEPSVESVGFPEYAYYCCKHPLAKHMSISETKNETVNFTVPVIDRKIDDPKYNLSMCVAPLYGDFERKWLLLAELIEHYKLQGVQHFYIYIKDIDSYSLKLVYDYVKTGEAEVVYFREERDRTGNEWQQVEIQDCALRSLHHSRYSIFADLDDRITALKSPTLIEYISKTLTEQTNFALLCFGVKYVLRMRKTPEKYEGEQTLLEYLPTLAFRNTTSAAPTGAATKCVADTRRVMAMGIHNAYIFMPGYDTFFVPSDIAVNIHYREPYGDGWYNRRIALVSRYGPFKIEGYPTHLIDPLYRNVKRRLDRVYGVNSL</sequence>
<dbReference type="EMBL" id="JARK01001450">
    <property type="protein sequence ID" value="EYC00572.1"/>
    <property type="molecule type" value="Genomic_DNA"/>
</dbReference>
<dbReference type="PANTHER" id="PTHR21461:SF40">
    <property type="entry name" value="GLYCOSYLTRANSFERASE FAMILY 92 PROTEIN"/>
    <property type="match status" value="1"/>
</dbReference>
<protein>
    <recommendedName>
        <fullName evidence="8">Glycosyltransferase family 92 protein</fullName>
        <ecNumber evidence="8">2.4.1.-</ecNumber>
    </recommendedName>
</protein>
<dbReference type="Proteomes" id="UP000024635">
    <property type="component" value="Unassembled WGS sequence"/>
</dbReference>
<evidence type="ECO:0000313" key="9">
    <source>
        <dbReference type="EMBL" id="EYC00572.1"/>
    </source>
</evidence>